<evidence type="ECO:0000313" key="2">
    <source>
        <dbReference type="Proteomes" id="UP001328107"/>
    </source>
</evidence>
<gene>
    <name evidence="1" type="ORF">PMAYCL1PPCAC_14545</name>
</gene>
<dbReference type="AlphaFoldDB" id="A0AAN4ZUP9"/>
<organism evidence="1 2">
    <name type="scientific">Pristionchus mayeri</name>
    <dbReference type="NCBI Taxonomy" id="1317129"/>
    <lineage>
        <taxon>Eukaryota</taxon>
        <taxon>Metazoa</taxon>
        <taxon>Ecdysozoa</taxon>
        <taxon>Nematoda</taxon>
        <taxon>Chromadorea</taxon>
        <taxon>Rhabditida</taxon>
        <taxon>Rhabditina</taxon>
        <taxon>Diplogasteromorpha</taxon>
        <taxon>Diplogasteroidea</taxon>
        <taxon>Neodiplogasteridae</taxon>
        <taxon>Pristionchus</taxon>
    </lineage>
</organism>
<comment type="caution">
    <text evidence="1">The sequence shown here is derived from an EMBL/GenBank/DDBJ whole genome shotgun (WGS) entry which is preliminary data.</text>
</comment>
<evidence type="ECO:0000313" key="1">
    <source>
        <dbReference type="EMBL" id="GMR44350.1"/>
    </source>
</evidence>
<feature type="non-terminal residue" evidence="1">
    <location>
        <position position="73"/>
    </location>
</feature>
<keyword evidence="2" id="KW-1185">Reference proteome</keyword>
<dbReference type="EMBL" id="BTRK01000003">
    <property type="protein sequence ID" value="GMR44350.1"/>
    <property type="molecule type" value="Genomic_DNA"/>
</dbReference>
<protein>
    <submittedName>
        <fullName evidence="1">Uncharacterized protein</fullName>
    </submittedName>
</protein>
<reference evidence="2" key="1">
    <citation type="submission" date="2022-10" db="EMBL/GenBank/DDBJ databases">
        <title>Genome assembly of Pristionchus species.</title>
        <authorList>
            <person name="Yoshida K."/>
            <person name="Sommer R.J."/>
        </authorList>
    </citation>
    <scope>NUCLEOTIDE SEQUENCE [LARGE SCALE GENOMIC DNA]</scope>
    <source>
        <strain evidence="2">RS5460</strain>
    </source>
</reference>
<sequence>QLIKDRLRIELFVRSFSTQLCFTRRLTRTLIHVVFEGQLLLCMQQLLLNIERVSLHVDQCLSELHFRWRDWHW</sequence>
<dbReference type="Proteomes" id="UP001328107">
    <property type="component" value="Unassembled WGS sequence"/>
</dbReference>
<name>A0AAN4ZUP9_9BILA</name>
<feature type="non-terminal residue" evidence="1">
    <location>
        <position position="1"/>
    </location>
</feature>
<proteinExistence type="predicted"/>
<accession>A0AAN4ZUP9</accession>